<organism evidence="1 2">
    <name type="scientific">Alkalimarinus alittae</name>
    <dbReference type="NCBI Taxonomy" id="2961619"/>
    <lineage>
        <taxon>Bacteria</taxon>
        <taxon>Pseudomonadati</taxon>
        <taxon>Pseudomonadota</taxon>
        <taxon>Gammaproteobacteria</taxon>
        <taxon>Alteromonadales</taxon>
        <taxon>Alteromonadaceae</taxon>
        <taxon>Alkalimarinus</taxon>
    </lineage>
</organism>
<sequence>MSKKEHKASVDTTYLVKRHLKLDGEGDIPWDQIEKEIDQLMGIDEIHLVKEKHTISVAYDASYKSLEDIEKILDTHFIHTAEDWWTRTKKSWYEYTDNNIKDNVKHKAWSCHSSGSSDKTKK</sequence>
<keyword evidence="2" id="KW-1185">Reference proteome</keyword>
<accession>A0ABY6MXI5</accession>
<proteinExistence type="predicted"/>
<reference evidence="1" key="1">
    <citation type="submission" date="2022-06" db="EMBL/GenBank/DDBJ databases">
        <title>Alkalimarinus sp. nov., isolated from gut of a Alitta virens.</title>
        <authorList>
            <person name="Yang A.I."/>
            <person name="Shin N.-R."/>
        </authorList>
    </citation>
    <scope>NUCLEOTIDE SEQUENCE</scope>
    <source>
        <strain evidence="1">A2M4</strain>
    </source>
</reference>
<gene>
    <name evidence="1" type="ORF">NKI27_10475</name>
</gene>
<protein>
    <submittedName>
        <fullName evidence="1">Cation transporter</fullName>
    </submittedName>
</protein>
<evidence type="ECO:0000313" key="1">
    <source>
        <dbReference type="EMBL" id="UZE94515.1"/>
    </source>
</evidence>
<name>A0ABY6MXI5_9ALTE</name>
<evidence type="ECO:0000313" key="2">
    <source>
        <dbReference type="Proteomes" id="UP001163739"/>
    </source>
</evidence>
<dbReference type="RefSeq" id="WP_265046007.1">
    <property type="nucleotide sequence ID" value="NZ_CP100390.1"/>
</dbReference>
<dbReference type="EMBL" id="CP100390">
    <property type="protein sequence ID" value="UZE94515.1"/>
    <property type="molecule type" value="Genomic_DNA"/>
</dbReference>
<dbReference type="Proteomes" id="UP001163739">
    <property type="component" value="Chromosome"/>
</dbReference>